<feature type="transmembrane region" description="Helical" evidence="2">
    <location>
        <begin position="187"/>
        <end position="205"/>
    </location>
</feature>
<dbReference type="Pfam" id="PF13687">
    <property type="entry name" value="DUF4153"/>
    <property type="match status" value="1"/>
</dbReference>
<feature type="transmembrane region" description="Helical" evidence="2">
    <location>
        <begin position="323"/>
        <end position="344"/>
    </location>
</feature>
<feature type="transmembrane region" description="Helical" evidence="2">
    <location>
        <begin position="149"/>
        <end position="175"/>
    </location>
</feature>
<dbReference type="InterPro" id="IPR025291">
    <property type="entry name" value="DUF4153"/>
</dbReference>
<name>A0ABT8SLN0_9CAUL</name>
<organism evidence="3 4">
    <name type="scientific">Peiella sedimenti</name>
    <dbReference type="NCBI Taxonomy" id="3061083"/>
    <lineage>
        <taxon>Bacteria</taxon>
        <taxon>Pseudomonadati</taxon>
        <taxon>Pseudomonadota</taxon>
        <taxon>Alphaproteobacteria</taxon>
        <taxon>Caulobacterales</taxon>
        <taxon>Caulobacteraceae</taxon>
        <taxon>Peiella</taxon>
    </lineage>
</organism>
<dbReference type="EMBL" id="JAUKTR010000003">
    <property type="protein sequence ID" value="MDO1559389.1"/>
    <property type="molecule type" value="Genomic_DNA"/>
</dbReference>
<reference evidence="3" key="1">
    <citation type="submission" date="2023-07" db="EMBL/GenBank/DDBJ databases">
        <title>Brevundimonas soil sp. nov., isolated from the soil of chemical plant.</title>
        <authorList>
            <person name="Wu N."/>
        </authorList>
    </citation>
    <scope>NUCLEOTIDE SEQUENCE</scope>
    <source>
        <strain evidence="3">XZ-24</strain>
    </source>
</reference>
<feature type="transmembrane region" description="Helical" evidence="2">
    <location>
        <begin position="217"/>
        <end position="243"/>
    </location>
</feature>
<keyword evidence="2" id="KW-0812">Transmembrane</keyword>
<feature type="transmembrane region" description="Helical" evidence="2">
    <location>
        <begin position="46"/>
        <end position="64"/>
    </location>
</feature>
<dbReference type="RefSeq" id="WP_302109822.1">
    <property type="nucleotide sequence ID" value="NZ_JAUKTR010000003.1"/>
</dbReference>
<feature type="region of interest" description="Disordered" evidence="1">
    <location>
        <begin position="569"/>
        <end position="591"/>
    </location>
</feature>
<feature type="transmembrane region" description="Helical" evidence="2">
    <location>
        <begin position="249"/>
        <end position="274"/>
    </location>
</feature>
<dbReference type="Proteomes" id="UP001169063">
    <property type="component" value="Unassembled WGS sequence"/>
</dbReference>
<evidence type="ECO:0000256" key="1">
    <source>
        <dbReference type="SAM" id="MobiDB-lite"/>
    </source>
</evidence>
<comment type="caution">
    <text evidence="3">The sequence shown here is derived from an EMBL/GenBank/DDBJ whole genome shotgun (WGS) entry which is preliminary data.</text>
</comment>
<protein>
    <submittedName>
        <fullName evidence="3">DUF4153 domain-containing protein</fullName>
    </submittedName>
</protein>
<evidence type="ECO:0000256" key="2">
    <source>
        <dbReference type="SAM" id="Phobius"/>
    </source>
</evidence>
<evidence type="ECO:0000313" key="3">
    <source>
        <dbReference type="EMBL" id="MDO1559389.1"/>
    </source>
</evidence>
<feature type="transmembrane region" description="Helical" evidence="2">
    <location>
        <begin position="71"/>
        <end position="88"/>
    </location>
</feature>
<feature type="transmembrane region" description="Helical" evidence="2">
    <location>
        <begin position="286"/>
        <end position="311"/>
    </location>
</feature>
<accession>A0ABT8SLN0</accession>
<feature type="transmembrane region" description="Helical" evidence="2">
    <location>
        <begin position="14"/>
        <end position="34"/>
    </location>
</feature>
<evidence type="ECO:0000313" key="4">
    <source>
        <dbReference type="Proteomes" id="UP001169063"/>
    </source>
</evidence>
<sequence>MNEPAAAADERGRWILWTRLAVGLVQGLLLYFISRTLEPEVSRAEFLALMVVGFTPVVVLGGLGRVRTAGLIAWAAAAAAVVAGLSWYGLWRESEGGLSARIDLDNPLLPLALAVWLFIAHHLVIPALRNRRLVAPYPEYFDLAWKAAVQLALSLAFTGAVWLALLLGSALFHLIGLNFLRDLIQEPWFALPVTTVAFALGVALTDVSDRLIRGVRTIGLTLLSWLSPLLTLLAAGFLIAVPFAGIDKLWAAGSATALVLAAAAGLIILINAAYQDDTEETHPPMFLRWTLRVAAVLLVPLVLIAVWGLSLRIGQHGLTPERIIAACCALIGAVYAGGYAFAAVRPGAWMRPLEKTNVAAAWLVLAVILALFSPLADPARLSVADQTARLQRGAVSAADFDYAFLRFRSGRFGEAALARLTRSPNAEIARRAREAKAAEQPYDLGPIETEGLPVRLTPWPEGSAVPEGLIEALPGYMGNQCRASGDCLVQMRDLNGDGGAEALLITAHELSAWRQGPDGWDRALSYSKPMCGDEATADLRARLQEGGLATAPPLWPDLSLGGLRLRPNPIEPCDREPRGAPAEAVVAPPAP</sequence>
<keyword evidence="2" id="KW-1133">Transmembrane helix</keyword>
<proteinExistence type="predicted"/>
<feature type="transmembrane region" description="Helical" evidence="2">
    <location>
        <begin position="108"/>
        <end position="128"/>
    </location>
</feature>
<keyword evidence="2" id="KW-0472">Membrane</keyword>
<keyword evidence="4" id="KW-1185">Reference proteome</keyword>
<gene>
    <name evidence="3" type="ORF">Q0812_08100</name>
</gene>
<feature type="compositionally biased region" description="Low complexity" evidence="1">
    <location>
        <begin position="579"/>
        <end position="591"/>
    </location>
</feature>
<feature type="transmembrane region" description="Helical" evidence="2">
    <location>
        <begin position="356"/>
        <end position="376"/>
    </location>
</feature>